<accession>A0A1R3S0E0</accession>
<feature type="region of interest" description="Disordered" evidence="1">
    <location>
        <begin position="26"/>
        <end position="59"/>
    </location>
</feature>
<protein>
    <submittedName>
        <fullName evidence="2">Uncharacterized protein</fullName>
    </submittedName>
</protein>
<dbReference type="Proteomes" id="UP000188318">
    <property type="component" value="Unassembled WGS sequence"/>
</dbReference>
<sequence length="59" mass="6101">DSDGRAAAAAAAAAIRTPPRCTRIDRATASIPARRTDIPQRVNRAGPILADGEPGHGNR</sequence>
<dbReference type="AlphaFoldDB" id="A0A1R3S0E0"/>
<gene>
    <name evidence="2" type="ORF">ASPCADRAFT_204129</name>
</gene>
<name>A0A1R3S0E0_ASPC5</name>
<evidence type="ECO:0000313" key="2">
    <source>
        <dbReference type="EMBL" id="OOG00230.1"/>
    </source>
</evidence>
<dbReference type="VEuPathDB" id="FungiDB:ASPCADRAFT_204129"/>
<reference evidence="3" key="1">
    <citation type="journal article" date="2017" name="Genome Biol.">
        <title>Comparative genomics reveals high biological diversity and specific adaptations in the industrially and medically important fungal genus Aspergillus.</title>
        <authorList>
            <person name="de Vries R.P."/>
            <person name="Riley R."/>
            <person name="Wiebenga A."/>
            <person name="Aguilar-Osorio G."/>
            <person name="Amillis S."/>
            <person name="Uchima C.A."/>
            <person name="Anderluh G."/>
            <person name="Asadollahi M."/>
            <person name="Askin M."/>
            <person name="Barry K."/>
            <person name="Battaglia E."/>
            <person name="Bayram O."/>
            <person name="Benocci T."/>
            <person name="Braus-Stromeyer S.A."/>
            <person name="Caldana C."/>
            <person name="Canovas D."/>
            <person name="Cerqueira G.C."/>
            <person name="Chen F."/>
            <person name="Chen W."/>
            <person name="Choi C."/>
            <person name="Clum A."/>
            <person name="Dos Santos R.A."/>
            <person name="Damasio A.R."/>
            <person name="Diallinas G."/>
            <person name="Emri T."/>
            <person name="Fekete E."/>
            <person name="Flipphi M."/>
            <person name="Freyberg S."/>
            <person name="Gallo A."/>
            <person name="Gournas C."/>
            <person name="Habgood R."/>
            <person name="Hainaut M."/>
            <person name="Harispe M.L."/>
            <person name="Henrissat B."/>
            <person name="Hilden K.S."/>
            <person name="Hope R."/>
            <person name="Hossain A."/>
            <person name="Karabika E."/>
            <person name="Karaffa L."/>
            <person name="Karanyi Z."/>
            <person name="Krasevec N."/>
            <person name="Kuo A."/>
            <person name="Kusch H."/>
            <person name="LaButti K."/>
            <person name="Lagendijk E.L."/>
            <person name="Lapidus A."/>
            <person name="Levasseur A."/>
            <person name="Lindquist E."/>
            <person name="Lipzen A."/>
            <person name="Logrieco A.F."/>
            <person name="MacCabe A."/>
            <person name="Maekelae M.R."/>
            <person name="Malavazi I."/>
            <person name="Melin P."/>
            <person name="Meyer V."/>
            <person name="Mielnichuk N."/>
            <person name="Miskei M."/>
            <person name="Molnar A.P."/>
            <person name="Mule G."/>
            <person name="Ngan C.Y."/>
            <person name="Orejas M."/>
            <person name="Orosz E."/>
            <person name="Ouedraogo J.P."/>
            <person name="Overkamp K.M."/>
            <person name="Park H.-S."/>
            <person name="Perrone G."/>
            <person name="Piumi F."/>
            <person name="Punt P.J."/>
            <person name="Ram A.F."/>
            <person name="Ramon A."/>
            <person name="Rauscher S."/>
            <person name="Record E."/>
            <person name="Riano-Pachon D.M."/>
            <person name="Robert V."/>
            <person name="Roehrig J."/>
            <person name="Ruller R."/>
            <person name="Salamov A."/>
            <person name="Salih N.S."/>
            <person name="Samson R.A."/>
            <person name="Sandor E."/>
            <person name="Sanguinetti M."/>
            <person name="Schuetze T."/>
            <person name="Sepcic K."/>
            <person name="Shelest E."/>
            <person name="Sherlock G."/>
            <person name="Sophianopoulou V."/>
            <person name="Squina F.M."/>
            <person name="Sun H."/>
            <person name="Susca A."/>
            <person name="Todd R.B."/>
            <person name="Tsang A."/>
            <person name="Unkles S.E."/>
            <person name="van de Wiele N."/>
            <person name="van Rossen-Uffink D."/>
            <person name="Oliveira J.V."/>
            <person name="Vesth T.C."/>
            <person name="Visser J."/>
            <person name="Yu J.-H."/>
            <person name="Zhou M."/>
            <person name="Andersen M.R."/>
            <person name="Archer D.B."/>
            <person name="Baker S.E."/>
            <person name="Benoit I."/>
            <person name="Brakhage A.A."/>
            <person name="Braus G.H."/>
            <person name="Fischer R."/>
            <person name="Frisvad J.C."/>
            <person name="Goldman G.H."/>
            <person name="Houbraken J."/>
            <person name="Oakley B."/>
            <person name="Pocsi I."/>
            <person name="Scazzocchio C."/>
            <person name="Seiboth B."/>
            <person name="vanKuyk P.A."/>
            <person name="Wortman J."/>
            <person name="Dyer P.S."/>
            <person name="Grigoriev I.V."/>
        </authorList>
    </citation>
    <scope>NUCLEOTIDE SEQUENCE [LARGE SCALE GENOMIC DNA]</scope>
    <source>
        <strain evidence="3">ITEM 5010</strain>
    </source>
</reference>
<proteinExistence type="predicted"/>
<organism evidence="2 3">
    <name type="scientific">Aspergillus carbonarius (strain ITEM 5010)</name>
    <dbReference type="NCBI Taxonomy" id="602072"/>
    <lineage>
        <taxon>Eukaryota</taxon>
        <taxon>Fungi</taxon>
        <taxon>Dikarya</taxon>
        <taxon>Ascomycota</taxon>
        <taxon>Pezizomycotina</taxon>
        <taxon>Eurotiomycetes</taxon>
        <taxon>Eurotiomycetidae</taxon>
        <taxon>Eurotiales</taxon>
        <taxon>Aspergillaceae</taxon>
        <taxon>Aspergillus</taxon>
        <taxon>Aspergillus subgen. Circumdati</taxon>
    </lineage>
</organism>
<feature type="non-terminal residue" evidence="2">
    <location>
        <position position="1"/>
    </location>
</feature>
<dbReference type="EMBL" id="KV907494">
    <property type="protein sequence ID" value="OOG00230.1"/>
    <property type="molecule type" value="Genomic_DNA"/>
</dbReference>
<evidence type="ECO:0000313" key="3">
    <source>
        <dbReference type="Proteomes" id="UP000188318"/>
    </source>
</evidence>
<evidence type="ECO:0000256" key="1">
    <source>
        <dbReference type="SAM" id="MobiDB-lite"/>
    </source>
</evidence>
<keyword evidence="3" id="KW-1185">Reference proteome</keyword>